<evidence type="ECO:0000256" key="1">
    <source>
        <dbReference type="SAM" id="MobiDB-lite"/>
    </source>
</evidence>
<dbReference type="AlphaFoldDB" id="A0A1C6TU39"/>
<keyword evidence="2" id="KW-1133">Transmembrane helix</keyword>
<accession>A0A1C6TU39</accession>
<evidence type="ECO:0000313" key="3">
    <source>
        <dbReference type="EMBL" id="SCL45151.1"/>
    </source>
</evidence>
<feature type="region of interest" description="Disordered" evidence="1">
    <location>
        <begin position="174"/>
        <end position="256"/>
    </location>
</feature>
<protein>
    <submittedName>
        <fullName evidence="3">Uncharacterized protein</fullName>
    </submittedName>
</protein>
<gene>
    <name evidence="3" type="ORF">GA0070604_0812</name>
</gene>
<reference evidence="4" key="1">
    <citation type="submission" date="2016-06" db="EMBL/GenBank/DDBJ databases">
        <authorList>
            <person name="Varghese N."/>
            <person name="Submissions Spin"/>
        </authorList>
    </citation>
    <scope>NUCLEOTIDE SEQUENCE [LARGE SCALE GENOMIC DNA]</scope>
    <source>
        <strain evidence="4">DSM 44814</strain>
    </source>
</reference>
<keyword evidence="4" id="KW-1185">Reference proteome</keyword>
<feature type="transmembrane region" description="Helical" evidence="2">
    <location>
        <begin position="26"/>
        <end position="45"/>
    </location>
</feature>
<evidence type="ECO:0000313" key="4">
    <source>
        <dbReference type="Proteomes" id="UP000199696"/>
    </source>
</evidence>
<feature type="transmembrane region" description="Helical" evidence="2">
    <location>
        <begin position="68"/>
        <end position="88"/>
    </location>
</feature>
<feature type="transmembrane region" description="Helical" evidence="2">
    <location>
        <begin position="140"/>
        <end position="156"/>
    </location>
</feature>
<sequence>MPALKFRLWDPLIHQDDRYVARMRHIGTVIAAAIVGPLAWILFALGQDRSAHAFAEAQNGGTLDSGDFVRPALVLAAAGILLGLIATLRFSPLGAALTGLFYSASYLGLLVSPTAVLGLLDHELPLNGYRIDLAAPLRTGTTLLVGSLMLVAVASVRRWQRWPQPGAEASTALLPDEILPSETRRDQPLGADGLGLTPHRTPEPELVRTGASDRAGRSDATNTTDGAGRSDWAGLLSGGAGDRTARPSNWPRQPSR</sequence>
<dbReference type="Proteomes" id="UP000199696">
    <property type="component" value="Unassembled WGS sequence"/>
</dbReference>
<dbReference type="STRING" id="227316.GA0070604_0812"/>
<name>A0A1C6TU39_9ACTN</name>
<keyword evidence="2" id="KW-0812">Transmembrane</keyword>
<feature type="compositionally biased region" description="Polar residues" evidence="1">
    <location>
        <begin position="246"/>
        <end position="256"/>
    </location>
</feature>
<proteinExistence type="predicted"/>
<feature type="transmembrane region" description="Helical" evidence="2">
    <location>
        <begin position="100"/>
        <end position="120"/>
    </location>
</feature>
<evidence type="ECO:0000256" key="2">
    <source>
        <dbReference type="SAM" id="Phobius"/>
    </source>
</evidence>
<dbReference type="EMBL" id="FMHY01000002">
    <property type="protein sequence ID" value="SCL45151.1"/>
    <property type="molecule type" value="Genomic_DNA"/>
</dbReference>
<organism evidence="3 4">
    <name type="scientific">Micromonospora eburnea</name>
    <dbReference type="NCBI Taxonomy" id="227316"/>
    <lineage>
        <taxon>Bacteria</taxon>
        <taxon>Bacillati</taxon>
        <taxon>Actinomycetota</taxon>
        <taxon>Actinomycetes</taxon>
        <taxon>Micromonosporales</taxon>
        <taxon>Micromonosporaceae</taxon>
        <taxon>Micromonospora</taxon>
    </lineage>
</organism>
<keyword evidence="2" id="KW-0472">Membrane</keyword>